<evidence type="ECO:0000256" key="1">
    <source>
        <dbReference type="ARBA" id="ARBA00009437"/>
    </source>
</evidence>
<dbReference type="PANTHER" id="PTHR30346">
    <property type="entry name" value="TRANSCRIPTIONAL DUAL REGULATOR HCAR-RELATED"/>
    <property type="match status" value="1"/>
</dbReference>
<dbReference type="GO" id="GO:0003700">
    <property type="term" value="F:DNA-binding transcription factor activity"/>
    <property type="evidence" value="ECO:0007669"/>
    <property type="project" value="InterPro"/>
</dbReference>
<dbReference type="Proteomes" id="UP000661507">
    <property type="component" value="Unassembled WGS sequence"/>
</dbReference>
<dbReference type="FunFam" id="1.10.10.10:FF:000001">
    <property type="entry name" value="LysR family transcriptional regulator"/>
    <property type="match status" value="1"/>
</dbReference>
<dbReference type="GO" id="GO:0032993">
    <property type="term" value="C:protein-DNA complex"/>
    <property type="evidence" value="ECO:0007669"/>
    <property type="project" value="TreeGrafter"/>
</dbReference>
<dbReference type="PROSITE" id="PS50931">
    <property type="entry name" value="HTH_LYSR"/>
    <property type="match status" value="1"/>
</dbReference>
<evidence type="ECO:0000313" key="7">
    <source>
        <dbReference type="Proteomes" id="UP000661507"/>
    </source>
</evidence>
<dbReference type="InterPro" id="IPR036390">
    <property type="entry name" value="WH_DNA-bd_sf"/>
</dbReference>
<dbReference type="GO" id="GO:0003677">
    <property type="term" value="F:DNA binding"/>
    <property type="evidence" value="ECO:0007669"/>
    <property type="project" value="UniProtKB-KW"/>
</dbReference>
<evidence type="ECO:0000259" key="5">
    <source>
        <dbReference type="PROSITE" id="PS50931"/>
    </source>
</evidence>
<dbReference type="InterPro" id="IPR000847">
    <property type="entry name" value="LysR_HTH_N"/>
</dbReference>
<dbReference type="SUPFAM" id="SSF53850">
    <property type="entry name" value="Periplasmic binding protein-like II"/>
    <property type="match status" value="1"/>
</dbReference>
<keyword evidence="7" id="KW-1185">Reference proteome</keyword>
<accession>A0A917NS58</accession>
<dbReference type="Gene3D" id="1.10.10.10">
    <property type="entry name" value="Winged helix-like DNA-binding domain superfamily/Winged helix DNA-binding domain"/>
    <property type="match status" value="1"/>
</dbReference>
<keyword evidence="4" id="KW-0804">Transcription</keyword>
<dbReference type="InterPro" id="IPR005119">
    <property type="entry name" value="LysR_subst-bd"/>
</dbReference>
<reference evidence="6" key="2">
    <citation type="submission" date="2020-09" db="EMBL/GenBank/DDBJ databases">
        <authorList>
            <person name="Sun Q."/>
            <person name="Zhou Y."/>
        </authorList>
    </citation>
    <scope>NUCLEOTIDE SEQUENCE</scope>
    <source>
        <strain evidence="6">CGMCC 1.3617</strain>
    </source>
</reference>
<dbReference type="PRINTS" id="PR00039">
    <property type="entry name" value="HTHLYSR"/>
</dbReference>
<sequence length="306" mass="34291">MEIHEIRYFLAVCQTLNFTKAAENCNVSQPALTRAIQKMEGELGGLLFSRERGNTHLTELGRLMHPHFEEVLARTAAAKDSALRFLRLESAHLRVGVMSTIGPMRFVGFLNRFRADHGGVELTLSEAVASRLSAALVAGEIDVAVMAQPDDFDERLRAEPLYRERFVVACPIGHPFERRNAITMKDMDGQTYLQRANCEFRDVLRERCESAGAYINRSYRSEREDWIQTMIAAGMGVCFIPEFSATHPGLVLRRVEEPEVVRSICLVTVAGRRWSPAVASFVQAIRRYSWPTSDDIEDAPDATAGG</sequence>
<reference evidence="6" key="1">
    <citation type="journal article" date="2014" name="Int. J. Syst. Evol. Microbiol.">
        <title>Complete genome sequence of Corynebacterium casei LMG S-19264T (=DSM 44701T), isolated from a smear-ripened cheese.</title>
        <authorList>
            <consortium name="US DOE Joint Genome Institute (JGI-PGF)"/>
            <person name="Walter F."/>
            <person name="Albersmeier A."/>
            <person name="Kalinowski J."/>
            <person name="Ruckert C."/>
        </authorList>
    </citation>
    <scope>NUCLEOTIDE SEQUENCE</scope>
    <source>
        <strain evidence="6">CGMCC 1.3617</strain>
    </source>
</reference>
<protein>
    <submittedName>
        <fullName evidence="6">Transcriptional regulator</fullName>
    </submittedName>
</protein>
<dbReference type="PANTHER" id="PTHR30346:SF28">
    <property type="entry name" value="HTH-TYPE TRANSCRIPTIONAL REGULATOR CYNR"/>
    <property type="match status" value="1"/>
</dbReference>
<keyword evidence="2" id="KW-0805">Transcription regulation</keyword>
<dbReference type="Pfam" id="PF00126">
    <property type="entry name" value="HTH_1"/>
    <property type="match status" value="1"/>
</dbReference>
<evidence type="ECO:0000256" key="2">
    <source>
        <dbReference type="ARBA" id="ARBA00023015"/>
    </source>
</evidence>
<dbReference type="SUPFAM" id="SSF46785">
    <property type="entry name" value="Winged helix' DNA-binding domain"/>
    <property type="match status" value="1"/>
</dbReference>
<dbReference type="InterPro" id="IPR036388">
    <property type="entry name" value="WH-like_DNA-bd_sf"/>
</dbReference>
<proteinExistence type="inferred from homology"/>
<feature type="domain" description="HTH lysR-type" evidence="5">
    <location>
        <begin position="1"/>
        <end position="58"/>
    </location>
</feature>
<dbReference type="Pfam" id="PF03466">
    <property type="entry name" value="LysR_substrate"/>
    <property type="match status" value="1"/>
</dbReference>
<name>A0A917NS58_9PROT</name>
<dbReference type="Gene3D" id="3.40.190.10">
    <property type="entry name" value="Periplasmic binding protein-like II"/>
    <property type="match status" value="2"/>
</dbReference>
<dbReference type="AlphaFoldDB" id="A0A917NS58"/>
<gene>
    <name evidence="6" type="ORF">GCM10011320_32200</name>
</gene>
<comment type="similarity">
    <text evidence="1">Belongs to the LysR transcriptional regulatory family.</text>
</comment>
<keyword evidence="3" id="KW-0238">DNA-binding</keyword>
<organism evidence="6 7">
    <name type="scientific">Neoroseomonas lacus</name>
    <dbReference type="NCBI Taxonomy" id="287609"/>
    <lineage>
        <taxon>Bacteria</taxon>
        <taxon>Pseudomonadati</taxon>
        <taxon>Pseudomonadota</taxon>
        <taxon>Alphaproteobacteria</taxon>
        <taxon>Acetobacterales</taxon>
        <taxon>Acetobacteraceae</taxon>
        <taxon>Neoroseomonas</taxon>
    </lineage>
</organism>
<dbReference type="EMBL" id="BMKW01000007">
    <property type="protein sequence ID" value="GGJ22556.1"/>
    <property type="molecule type" value="Genomic_DNA"/>
</dbReference>
<dbReference type="CDD" id="cd05466">
    <property type="entry name" value="PBP2_LTTR_substrate"/>
    <property type="match status" value="1"/>
</dbReference>
<evidence type="ECO:0000256" key="4">
    <source>
        <dbReference type="ARBA" id="ARBA00023163"/>
    </source>
</evidence>
<comment type="caution">
    <text evidence="6">The sequence shown here is derived from an EMBL/GenBank/DDBJ whole genome shotgun (WGS) entry which is preliminary data.</text>
</comment>
<dbReference type="RefSeq" id="WP_188968324.1">
    <property type="nucleotide sequence ID" value="NZ_BMKW01000007.1"/>
</dbReference>
<evidence type="ECO:0000256" key="3">
    <source>
        <dbReference type="ARBA" id="ARBA00023125"/>
    </source>
</evidence>
<evidence type="ECO:0000313" key="6">
    <source>
        <dbReference type="EMBL" id="GGJ22556.1"/>
    </source>
</evidence>